<dbReference type="Pfam" id="PF24626">
    <property type="entry name" value="SH3_Tf2-1"/>
    <property type="match status" value="1"/>
</dbReference>
<comment type="subcellular location">
    <subcellularLocation>
        <location evidence="1">Nucleus</location>
    </subcellularLocation>
</comment>
<dbReference type="GO" id="GO:0015074">
    <property type="term" value="P:DNA integration"/>
    <property type="evidence" value="ECO:0007669"/>
    <property type="project" value="InterPro"/>
</dbReference>
<feature type="compositionally biased region" description="Polar residues" evidence="6">
    <location>
        <begin position="21"/>
        <end position="42"/>
    </location>
</feature>
<sequence>KPNLHASVVEDPGVDEDDFPSQLQGTSDEEPSTITSNRQCQRQDAAGDAPHLLDSWTTKPDPATAAEGGRETSTTSGAAVCTAAWNMTESSSQNANPTESSLTDFSSRLTQQEQALPVLLEHLQIVNQRSQQLEAMIRQLQQGLTQLQAQDPSQERATTSQGNLAVPELKTEGAAAAEPAYYHTAPAPPAQTYSGEFEECHSFLLQCQLAFARSPGAFHTDEAVDAVTGAEDGGRDYPGFSYPGGSIRLERGGPHRRLYGGSKLNSRIRNQLAMCPEPQSLEGLIMLAISLDKRHRELHVPTPTPATGSVSHSSESLPPEEPMQLGKTKLSKEEREHRMRPFDCSIELLPGAPLPSSRLYHLSRPEQESMETYIQESLAAGLIRPSSSPLGAGFFFVPKKEGTLRPCIDYRGLNQITVKNKYPLPLLSSTFEPVQNARVFSRLDLRNAYHLVRIRQGDEWKTAFKTPIGHYEYLVKFLGFIVEHGRLRADPEKVRGVTEWPTPSSRKQLQRFLGFANFYRRFIKGYSQVAAPLTNLTSVKRPFVWSPEAEAAFQELKRCFTAAPVLHRPDPQRQFVLEVDASETGVGAVLSQVAPEDNKLHPCAFFSRRLSPTESRYDVGDRELLTVKLAIEEWRHWLEGAEQPFLIWTDHKNLIYLKEAKRLNPRQYRFLIALDQRTLNPMPYPDCMHQTKNPSPNPSFLRRVWFSKACHLVPLKGLPSSTVTTKLLVKHVFRLHGIPTEILSDRGPQFVVRVWKEFAEALGAKVALTSGHHPQTNGQCERLNQELGAMLRCVCSSQPNTWSTHLAWIEYAHNCHVSTSTGQSPFEASLGYQPSLFPQQSSASVSIPQFLRGARRAWASTRAALERTAARNKQLADRHRRPAPLYSPGQDVWLSSRDIPLKASSRKLTPRFIGPFRVLDTPTPTTVRLDLPRNMKVHPVFHISLVKPVGSSPLCPAPAPPPPARLYKGGLVYSVRRILDSRPHGLGVQYLVDWEGYGPEERSWVPHSFIEDPSLIRDYEA</sequence>
<dbReference type="Gene3D" id="3.30.420.10">
    <property type="entry name" value="Ribonuclease H-like superfamily/Ribonuclease H"/>
    <property type="match status" value="1"/>
</dbReference>
<dbReference type="CDD" id="cd01647">
    <property type="entry name" value="RT_LTR"/>
    <property type="match status" value="1"/>
</dbReference>
<dbReference type="InterPro" id="IPR056924">
    <property type="entry name" value="SH3_Tf2-1"/>
</dbReference>
<dbReference type="GO" id="GO:0003676">
    <property type="term" value="F:nucleic acid binding"/>
    <property type="evidence" value="ECO:0007669"/>
    <property type="project" value="InterPro"/>
</dbReference>
<evidence type="ECO:0000256" key="4">
    <source>
        <dbReference type="ARBA" id="ARBA00023268"/>
    </source>
</evidence>
<evidence type="ECO:0000256" key="1">
    <source>
        <dbReference type="ARBA" id="ARBA00004123"/>
    </source>
</evidence>
<dbReference type="InterPro" id="IPR012337">
    <property type="entry name" value="RNaseH-like_sf"/>
</dbReference>
<feature type="region of interest" description="Disordered" evidence="6">
    <location>
        <begin position="299"/>
        <end position="334"/>
    </location>
</feature>
<dbReference type="PROSITE" id="PS50013">
    <property type="entry name" value="CHROMO_2"/>
    <property type="match status" value="1"/>
</dbReference>
<dbReference type="Gene3D" id="2.40.50.40">
    <property type="match status" value="1"/>
</dbReference>
<dbReference type="Pfam" id="PF00385">
    <property type="entry name" value="Chromo"/>
    <property type="match status" value="1"/>
</dbReference>
<dbReference type="CDD" id="cd09274">
    <property type="entry name" value="RNase_HI_RT_Ty3"/>
    <property type="match status" value="1"/>
</dbReference>
<accession>A0A1A8C3Y7</accession>
<dbReference type="InterPro" id="IPR016197">
    <property type="entry name" value="Chromo-like_dom_sf"/>
</dbReference>
<feature type="region of interest" description="Disordered" evidence="6">
    <location>
        <begin position="1"/>
        <end position="76"/>
    </location>
</feature>
<evidence type="ECO:0000256" key="6">
    <source>
        <dbReference type="SAM" id="MobiDB-lite"/>
    </source>
</evidence>
<dbReference type="EMBL" id="HADZ01009827">
    <property type="protein sequence ID" value="SBP73768.1"/>
    <property type="molecule type" value="Transcribed_RNA"/>
</dbReference>
<evidence type="ECO:0000256" key="5">
    <source>
        <dbReference type="SAM" id="Coils"/>
    </source>
</evidence>
<dbReference type="InterPro" id="IPR000953">
    <property type="entry name" value="Chromo/chromo_shadow_dom"/>
</dbReference>
<dbReference type="FunFam" id="3.30.70.270:FF:000020">
    <property type="entry name" value="Transposon Tf2-6 polyprotein-like Protein"/>
    <property type="match status" value="1"/>
</dbReference>
<evidence type="ECO:0000256" key="2">
    <source>
        <dbReference type="ARBA" id="ARBA00010879"/>
    </source>
</evidence>
<dbReference type="InterPro" id="IPR050951">
    <property type="entry name" value="Retrovirus_Pol_polyprotein"/>
</dbReference>
<dbReference type="InterPro" id="IPR036397">
    <property type="entry name" value="RNaseH_sf"/>
</dbReference>
<dbReference type="SUPFAM" id="SSF53098">
    <property type="entry name" value="Ribonuclease H-like"/>
    <property type="match status" value="1"/>
</dbReference>
<keyword evidence="4" id="KW-0511">Multifunctional enzyme</keyword>
<dbReference type="SUPFAM" id="SSF54160">
    <property type="entry name" value="Chromo domain-like"/>
    <property type="match status" value="1"/>
</dbReference>
<evidence type="ECO:0000313" key="9">
    <source>
        <dbReference type="EMBL" id="SBP73768.1"/>
    </source>
</evidence>
<keyword evidence="5" id="KW-0175">Coiled coil</keyword>
<feature type="non-terminal residue" evidence="9">
    <location>
        <position position="1"/>
    </location>
</feature>
<dbReference type="GO" id="GO:0005634">
    <property type="term" value="C:nucleus"/>
    <property type="evidence" value="ECO:0007669"/>
    <property type="project" value="UniProtKB-SubCell"/>
</dbReference>
<dbReference type="EC" id="3.1.26.4" evidence="3"/>
<dbReference type="InterPro" id="IPR043128">
    <property type="entry name" value="Rev_trsase/Diguanyl_cyclase"/>
</dbReference>
<dbReference type="CDD" id="cd00024">
    <property type="entry name" value="CD_CSD"/>
    <property type="match status" value="1"/>
</dbReference>
<name>A0A1A8C3Y7_NOTKA</name>
<dbReference type="SUPFAM" id="SSF56672">
    <property type="entry name" value="DNA/RNA polymerases"/>
    <property type="match status" value="1"/>
</dbReference>
<comment type="similarity">
    <text evidence="2">Belongs to the beta type-B retroviral polymerase family. HERV class-II K(HML-2) pol subfamily.</text>
</comment>
<dbReference type="Gene3D" id="3.30.70.270">
    <property type="match status" value="2"/>
</dbReference>
<feature type="coiled-coil region" evidence="5">
    <location>
        <begin position="123"/>
        <end position="150"/>
    </location>
</feature>
<dbReference type="InterPro" id="IPR001584">
    <property type="entry name" value="Integrase_cat-core"/>
</dbReference>
<dbReference type="GO" id="GO:0004523">
    <property type="term" value="F:RNA-DNA hybrid ribonuclease activity"/>
    <property type="evidence" value="ECO:0007669"/>
    <property type="project" value="UniProtKB-EC"/>
</dbReference>
<feature type="non-terminal residue" evidence="9">
    <location>
        <position position="1021"/>
    </location>
</feature>
<dbReference type="InterPro" id="IPR041577">
    <property type="entry name" value="RT_RNaseH_2"/>
</dbReference>
<dbReference type="Pfam" id="PF00078">
    <property type="entry name" value="RVT_1"/>
    <property type="match status" value="1"/>
</dbReference>
<dbReference type="PROSITE" id="PS50994">
    <property type="entry name" value="INTEGRASE"/>
    <property type="match status" value="1"/>
</dbReference>
<evidence type="ECO:0000256" key="3">
    <source>
        <dbReference type="ARBA" id="ARBA00012180"/>
    </source>
</evidence>
<dbReference type="Gene3D" id="3.10.20.370">
    <property type="match status" value="1"/>
</dbReference>
<dbReference type="InterPro" id="IPR000477">
    <property type="entry name" value="RT_dom"/>
</dbReference>
<dbReference type="AlphaFoldDB" id="A0A1A8C3Y7"/>
<organism evidence="9">
    <name type="scientific">Nothobranchius kadleci</name>
    <name type="common">African annual killifish</name>
    <dbReference type="NCBI Taxonomy" id="1051664"/>
    <lineage>
        <taxon>Eukaryota</taxon>
        <taxon>Metazoa</taxon>
        <taxon>Chordata</taxon>
        <taxon>Craniata</taxon>
        <taxon>Vertebrata</taxon>
        <taxon>Euteleostomi</taxon>
        <taxon>Actinopterygii</taxon>
        <taxon>Neopterygii</taxon>
        <taxon>Teleostei</taxon>
        <taxon>Neoteleostei</taxon>
        <taxon>Acanthomorphata</taxon>
        <taxon>Ovalentaria</taxon>
        <taxon>Atherinomorphae</taxon>
        <taxon>Cyprinodontiformes</taxon>
        <taxon>Nothobranchiidae</taxon>
        <taxon>Nothobranchius</taxon>
    </lineage>
</organism>
<gene>
    <name evidence="9" type="primary">CU459095.1</name>
</gene>
<evidence type="ECO:0000259" key="8">
    <source>
        <dbReference type="PROSITE" id="PS50994"/>
    </source>
</evidence>
<proteinExistence type="inferred from homology"/>
<evidence type="ECO:0000259" key="7">
    <source>
        <dbReference type="PROSITE" id="PS50013"/>
    </source>
</evidence>
<dbReference type="PANTHER" id="PTHR37984">
    <property type="entry name" value="PROTEIN CBG26694"/>
    <property type="match status" value="1"/>
</dbReference>
<feature type="domain" description="Integrase catalytic" evidence="8">
    <location>
        <begin position="719"/>
        <end position="833"/>
    </location>
</feature>
<dbReference type="Gene3D" id="3.10.10.10">
    <property type="entry name" value="HIV Type 1 Reverse Transcriptase, subunit A, domain 1"/>
    <property type="match status" value="1"/>
</dbReference>
<dbReference type="InterPro" id="IPR043502">
    <property type="entry name" value="DNA/RNA_pol_sf"/>
</dbReference>
<dbReference type="PANTHER" id="PTHR37984:SF5">
    <property type="entry name" value="PROTEIN NYNRIN-LIKE"/>
    <property type="match status" value="1"/>
</dbReference>
<reference evidence="9" key="2">
    <citation type="submission" date="2016-06" db="EMBL/GenBank/DDBJ databases">
        <title>The genome of a short-lived fish provides insights into sex chromosome evolution and the genetic control of aging.</title>
        <authorList>
            <person name="Reichwald K."/>
            <person name="Felder M."/>
            <person name="Petzold A."/>
            <person name="Koch P."/>
            <person name="Groth M."/>
            <person name="Platzer M."/>
        </authorList>
    </citation>
    <scope>NUCLEOTIDE SEQUENCE</scope>
    <source>
        <tissue evidence="9">Brain</tissue>
    </source>
</reference>
<dbReference type="FunFam" id="3.10.20.370:FF:000003">
    <property type="entry name" value="Transposon Tf2-6 polyprotein"/>
    <property type="match status" value="1"/>
</dbReference>
<dbReference type="InterPro" id="IPR023780">
    <property type="entry name" value="Chromo_domain"/>
</dbReference>
<protein>
    <recommendedName>
        <fullName evidence="3">ribonuclease H</fullName>
        <ecNumber evidence="3">3.1.26.4</ecNumber>
    </recommendedName>
</protein>
<feature type="domain" description="Chromo" evidence="7">
    <location>
        <begin position="973"/>
        <end position="1021"/>
    </location>
</feature>
<dbReference type="Pfam" id="PF17919">
    <property type="entry name" value="RT_RNaseH_2"/>
    <property type="match status" value="1"/>
</dbReference>
<reference evidence="9" key="1">
    <citation type="submission" date="2016-05" db="EMBL/GenBank/DDBJ databases">
        <authorList>
            <person name="Lavstsen T."/>
            <person name="Jespersen J.S."/>
        </authorList>
    </citation>
    <scope>NUCLEOTIDE SEQUENCE</scope>
    <source>
        <tissue evidence="9">Brain</tissue>
    </source>
</reference>